<feature type="non-terminal residue" evidence="1">
    <location>
        <position position="727"/>
    </location>
</feature>
<name>A0A0F9EX07_9ZZZZ</name>
<feature type="non-terminal residue" evidence="1">
    <location>
        <position position="1"/>
    </location>
</feature>
<evidence type="ECO:0000313" key="1">
    <source>
        <dbReference type="EMBL" id="KKL78638.1"/>
    </source>
</evidence>
<dbReference type="AlphaFoldDB" id="A0A0F9EX07"/>
<proteinExistence type="predicted"/>
<organism evidence="1">
    <name type="scientific">marine sediment metagenome</name>
    <dbReference type="NCBI Taxonomy" id="412755"/>
    <lineage>
        <taxon>unclassified sequences</taxon>
        <taxon>metagenomes</taxon>
        <taxon>ecological metagenomes</taxon>
    </lineage>
</organism>
<gene>
    <name evidence="1" type="ORF">LCGC14_2022840</name>
</gene>
<reference evidence="1" key="1">
    <citation type="journal article" date="2015" name="Nature">
        <title>Complex archaea that bridge the gap between prokaryotes and eukaryotes.</title>
        <authorList>
            <person name="Spang A."/>
            <person name="Saw J.H."/>
            <person name="Jorgensen S.L."/>
            <person name="Zaremba-Niedzwiedzka K."/>
            <person name="Martijn J."/>
            <person name="Lind A.E."/>
            <person name="van Eijk R."/>
            <person name="Schleper C."/>
            <person name="Guy L."/>
            <person name="Ettema T.J."/>
        </authorList>
    </citation>
    <scope>NUCLEOTIDE SEQUENCE</scope>
</reference>
<protein>
    <submittedName>
        <fullName evidence="1">Uncharacterized protein</fullName>
    </submittedName>
</protein>
<comment type="caution">
    <text evidence="1">The sequence shown here is derived from an EMBL/GenBank/DDBJ whole genome shotgun (WGS) entry which is preliminary data.</text>
</comment>
<sequence>PLSIGGFYGGSAIAASVGLGTIWQMVIGGLTSAVLSRPAESAMEAGAQYDDAIARGKTIQEAKEEADEVFRNNMTLAGADAFEIAIALAPTPKWVPTSLINSGLVRIVRIGSKIVIVGLSEGGEELYQDLIQRRARGEEFKLDPVSKEVFAIGFVMGAGMGLGGDVISGIVNRSRTEMSTEMRKQFDDNITRFKAEGINQSESELRALDEIAQTPEGERIVQEAVDEAKAEVPAKEVAPVTGVSTEQLWNSLDVPDRASLARQANLEGEFGSKTWDELSKEQQGEILLAREELIPARVEPVVAPEVTGIGDISFEQVKDFFGVAQEGDRVLGILPDGTPLKAVGFGAFQHRGVGSVEQWLDAGIIRVVPEENGTIDVEIRGGITNTQKETLIKTIQNSQGAIVDITDIEGKTIREIPFGSPSEVIKVLEAHFEPQPPVAPVEPVVAGETVDVSYNRHTRSWVVERRDSQGNKVVGEEFFRNKLRAQRAAERLRAEIALKTVVAPEVTVFKQTTDVPFYDDFIREPIRAEQKDYEARIVQMSPDEYLTQTAKMQGTDITRQIEQTTQELIDELASKMARGTKIDMPYLDFKLRIQEGRNRALAAKKLGVTQMPVLIASDIGQLENVIAGIKVLEPKPLVAPEVTEVVPEAEPGAPEAGLQETMLPEEVPAKEVRPKGKGKVVQISMEDQLKLEEAKQEAEKARVVEPTAKELAEQEEFEAREIAEGIR</sequence>
<accession>A0A0F9EX07</accession>
<dbReference type="EMBL" id="LAZR01023395">
    <property type="protein sequence ID" value="KKL78638.1"/>
    <property type="molecule type" value="Genomic_DNA"/>
</dbReference>